<comment type="caution">
    <text evidence="1">The sequence shown here is derived from an EMBL/GenBank/DDBJ whole genome shotgun (WGS) entry which is preliminary data.</text>
</comment>
<evidence type="ECO:0000313" key="2">
    <source>
        <dbReference type="Proteomes" id="UP000766986"/>
    </source>
</evidence>
<accession>A0ABS2DYM3</accession>
<reference evidence="1 2" key="1">
    <citation type="journal article" date="2021" name="Sci. Rep.">
        <title>The distribution of antibiotic resistance genes in chicken gut microbiota commensals.</title>
        <authorList>
            <person name="Juricova H."/>
            <person name="Matiasovicova J."/>
            <person name="Kubasova T."/>
            <person name="Cejkova D."/>
            <person name="Rychlik I."/>
        </authorList>
    </citation>
    <scope>NUCLEOTIDE SEQUENCE [LARGE SCALE GENOMIC DNA]</scope>
    <source>
        <strain evidence="1 2">An772</strain>
    </source>
</reference>
<proteinExistence type="predicted"/>
<evidence type="ECO:0000313" key="1">
    <source>
        <dbReference type="EMBL" id="MBM6734477.1"/>
    </source>
</evidence>
<dbReference type="Pfam" id="PF10902">
    <property type="entry name" value="WYL_2"/>
    <property type="match status" value="1"/>
</dbReference>
<organism evidence="1 2">
    <name type="scientific">Mediterranea massiliensis</name>
    <dbReference type="NCBI Taxonomy" id="1841865"/>
    <lineage>
        <taxon>Bacteria</taxon>
        <taxon>Pseudomonadati</taxon>
        <taxon>Bacteroidota</taxon>
        <taxon>Bacteroidia</taxon>
        <taxon>Bacteroidales</taxon>
        <taxon>Bacteroidaceae</taxon>
        <taxon>Mediterranea</taxon>
    </lineage>
</organism>
<dbReference type="InterPro" id="IPR024401">
    <property type="entry name" value="WYL_prot"/>
</dbReference>
<sequence>MKRNGKKASGREALKRRWAIRIRLEKNYSENSAAWMAGRLESLLDYMQYGQAAVAYRRQNGEFRLVRATLLPYEHAFGRQYDLRRVKGAVVYWDLERQAWDSFLLENFLEWKPII</sequence>
<dbReference type="Proteomes" id="UP000766986">
    <property type="component" value="Unassembled WGS sequence"/>
</dbReference>
<keyword evidence="2" id="KW-1185">Reference proteome</keyword>
<dbReference type="EMBL" id="JACLYZ010000007">
    <property type="protein sequence ID" value="MBM6734477.1"/>
    <property type="molecule type" value="Genomic_DNA"/>
</dbReference>
<name>A0ABS2DYM3_9BACT</name>
<dbReference type="RefSeq" id="WP_205094901.1">
    <property type="nucleotide sequence ID" value="NZ_JACLYZ010000007.1"/>
</dbReference>
<protein>
    <submittedName>
        <fullName evidence="1">DUF2693 domain-containing protein</fullName>
    </submittedName>
</protein>
<gene>
    <name evidence="1" type="ORF">H7U35_04430</name>
</gene>